<feature type="compositionally biased region" description="Basic and acidic residues" evidence="1">
    <location>
        <begin position="321"/>
        <end position="339"/>
    </location>
</feature>
<feature type="compositionally biased region" description="Low complexity" evidence="1">
    <location>
        <begin position="385"/>
        <end position="404"/>
    </location>
</feature>
<dbReference type="OrthoDB" id="3460188at2"/>
<feature type="region of interest" description="Disordered" evidence="1">
    <location>
        <begin position="321"/>
        <end position="405"/>
    </location>
</feature>
<dbReference type="InterPro" id="IPR052336">
    <property type="entry name" value="MlaD_Phospholipid_Transporter"/>
</dbReference>
<keyword evidence="5" id="KW-1185">Reference proteome</keyword>
<evidence type="ECO:0000256" key="1">
    <source>
        <dbReference type="SAM" id="MobiDB-lite"/>
    </source>
</evidence>
<name>A0A5Q0HBD2_SACSY</name>
<dbReference type="RefSeq" id="WP_033428560.1">
    <property type="nucleotide sequence ID" value="NZ_CP034550.1"/>
</dbReference>
<evidence type="ECO:0000259" key="3">
    <source>
        <dbReference type="Pfam" id="PF11887"/>
    </source>
</evidence>
<proteinExistence type="predicted"/>
<evidence type="ECO:0000313" key="4">
    <source>
        <dbReference type="EMBL" id="QFZ23501.1"/>
    </source>
</evidence>
<feature type="domain" description="Mce/MlaD" evidence="2">
    <location>
        <begin position="34"/>
        <end position="108"/>
    </location>
</feature>
<feature type="domain" description="Mammalian cell entry C-terminal" evidence="3">
    <location>
        <begin position="118"/>
        <end position="338"/>
    </location>
</feature>
<organism evidence="4 5">
    <name type="scientific">Saccharothrix syringae</name>
    <name type="common">Nocardiopsis syringae</name>
    <dbReference type="NCBI Taxonomy" id="103733"/>
    <lineage>
        <taxon>Bacteria</taxon>
        <taxon>Bacillati</taxon>
        <taxon>Actinomycetota</taxon>
        <taxon>Actinomycetes</taxon>
        <taxon>Pseudonocardiales</taxon>
        <taxon>Pseudonocardiaceae</taxon>
        <taxon>Saccharothrix</taxon>
    </lineage>
</organism>
<dbReference type="InterPro" id="IPR005693">
    <property type="entry name" value="Mce"/>
</dbReference>
<dbReference type="NCBIfam" id="TIGR00996">
    <property type="entry name" value="Mtu_fam_mce"/>
    <property type="match status" value="1"/>
</dbReference>
<dbReference type="InterPro" id="IPR003399">
    <property type="entry name" value="Mce/MlaD"/>
</dbReference>
<feature type="compositionally biased region" description="Pro residues" evidence="1">
    <location>
        <begin position="346"/>
        <end position="357"/>
    </location>
</feature>
<dbReference type="Pfam" id="PF11887">
    <property type="entry name" value="Mce4_CUP1"/>
    <property type="match status" value="1"/>
</dbReference>
<evidence type="ECO:0000313" key="5">
    <source>
        <dbReference type="Proteomes" id="UP000325787"/>
    </source>
</evidence>
<dbReference type="InterPro" id="IPR024516">
    <property type="entry name" value="Mce_C"/>
</dbReference>
<dbReference type="PANTHER" id="PTHR33371:SF19">
    <property type="entry name" value="MCE-FAMILY PROTEIN MCE4A"/>
    <property type="match status" value="1"/>
</dbReference>
<gene>
    <name evidence="4" type="ORF">EKG83_44085</name>
</gene>
<sequence>MIRRRFLGVVFLAVIALFLALTVALYDDAFTKVVRVTLKADRIGNQLLVDSDVKVRGMVVGKVDAIRTAGDGAELDLALDPDQVGHIPAGVSARLLPKTLFGERYVHLVLPGARAGGGHLDEGDVIEQDRSGGAVELERVLDDLMPVLQAVQPEKLATTLTAVSQALENRGRPLGETLVQLDSYLGEFNPQLPALKEGISRLADVTDVYADAAPDLVQALTDATTTSRTLVEQRDALVNLYGSLTTTSTDLGSFLAVNKNNLIQLADVSQPTLEVLAKYAPEYPCLLKGLSEFKPIMDQVFGKGTDEPGLHITLEVTANRGKYEPGKDEPEYADKRGPRCYDIVPRPDPFPQYPPEGPVRDGSTPPPPGRVAADGVLPPATGVNSLGTTPSGTTSPSSFTGVPTLANSPAEQDFLAGLLAPQFGLERDQMPSFTALLLGPLYRGAEVTA</sequence>
<accession>A0A5Q0HBD2</accession>
<protein>
    <submittedName>
        <fullName evidence="4">MCE family protein</fullName>
    </submittedName>
</protein>
<dbReference type="GO" id="GO:0005576">
    <property type="term" value="C:extracellular region"/>
    <property type="evidence" value="ECO:0007669"/>
    <property type="project" value="TreeGrafter"/>
</dbReference>
<dbReference type="KEGG" id="ssyi:EKG83_44085"/>
<dbReference type="Proteomes" id="UP000325787">
    <property type="component" value="Chromosome"/>
</dbReference>
<reference evidence="5" key="1">
    <citation type="journal article" date="2021" name="Curr. Microbiol.">
        <title>Complete genome of nocamycin-producing strain Saccharothrix syringae NRRL B-16468 reveals the biosynthetic potential for secondary metabolites.</title>
        <authorList>
            <person name="Mo X."/>
            <person name="Yang S."/>
        </authorList>
    </citation>
    <scope>NUCLEOTIDE SEQUENCE [LARGE SCALE GENOMIC DNA]</scope>
    <source>
        <strain evidence="5">ATCC 51364 / DSM 43886 / JCM 6844 / KCTC 9398 / NBRC 14523 / NRRL B-16468 / INA 2240</strain>
    </source>
</reference>
<dbReference type="GO" id="GO:0051701">
    <property type="term" value="P:biological process involved in interaction with host"/>
    <property type="evidence" value="ECO:0007669"/>
    <property type="project" value="TreeGrafter"/>
</dbReference>
<evidence type="ECO:0000259" key="2">
    <source>
        <dbReference type="Pfam" id="PF02470"/>
    </source>
</evidence>
<dbReference type="PANTHER" id="PTHR33371">
    <property type="entry name" value="INTERMEMBRANE PHOSPHOLIPID TRANSPORT SYSTEM BINDING PROTEIN MLAD-RELATED"/>
    <property type="match status" value="1"/>
</dbReference>
<dbReference type="Pfam" id="PF02470">
    <property type="entry name" value="MlaD"/>
    <property type="match status" value="1"/>
</dbReference>
<dbReference type="AlphaFoldDB" id="A0A5Q0HBD2"/>
<dbReference type="EMBL" id="CP034550">
    <property type="protein sequence ID" value="QFZ23501.1"/>
    <property type="molecule type" value="Genomic_DNA"/>
</dbReference>